<dbReference type="InterPro" id="IPR032053">
    <property type="entry name" value="Ribosomal_mS34"/>
</dbReference>
<dbReference type="CTD" id="65993"/>
<dbReference type="GeneID" id="105890764"/>
<dbReference type="PANTHER" id="PTHR28589">
    <property type="entry name" value="28S RIBOSOMAL PROTEIN S34, MITOCHONDRIAL"/>
    <property type="match status" value="1"/>
</dbReference>
<name>A0A6P3VHF2_CLUHA</name>
<accession>A0A6P3VHF2</accession>
<dbReference type="Proteomes" id="UP000515152">
    <property type="component" value="Chromosome 1"/>
</dbReference>
<protein>
    <submittedName>
        <fullName evidence="2">28S ribosomal protein S34, mitochondrial isoform X1</fullName>
    </submittedName>
</protein>
<dbReference type="PANTHER" id="PTHR28589:SF1">
    <property type="entry name" value="SMALL RIBOSOMAL SUBUNIT PROTEIN MS34"/>
    <property type="match status" value="1"/>
</dbReference>
<keyword evidence="1" id="KW-1185">Reference proteome</keyword>
<gene>
    <name evidence="2" type="primary">mrps34</name>
</gene>
<dbReference type="OrthoDB" id="16434at2759"/>
<evidence type="ECO:0000313" key="2">
    <source>
        <dbReference type="RefSeq" id="XP_012672290.2"/>
    </source>
</evidence>
<dbReference type="GO" id="GO:0005840">
    <property type="term" value="C:ribosome"/>
    <property type="evidence" value="ECO:0007669"/>
    <property type="project" value="UniProtKB-KW"/>
</dbReference>
<reference evidence="2" key="1">
    <citation type="submission" date="2025-08" db="UniProtKB">
        <authorList>
            <consortium name="RefSeq"/>
        </authorList>
    </citation>
    <scope>IDENTIFICATION</scope>
</reference>
<keyword evidence="2" id="KW-0687">Ribonucleoprotein</keyword>
<organism evidence="1 2">
    <name type="scientific">Clupea harengus</name>
    <name type="common">Atlantic herring</name>
    <dbReference type="NCBI Taxonomy" id="7950"/>
    <lineage>
        <taxon>Eukaryota</taxon>
        <taxon>Metazoa</taxon>
        <taxon>Chordata</taxon>
        <taxon>Craniata</taxon>
        <taxon>Vertebrata</taxon>
        <taxon>Euteleostomi</taxon>
        <taxon>Actinopterygii</taxon>
        <taxon>Neopterygii</taxon>
        <taxon>Teleostei</taxon>
        <taxon>Clupei</taxon>
        <taxon>Clupeiformes</taxon>
        <taxon>Clupeoidei</taxon>
        <taxon>Clupeidae</taxon>
        <taxon>Clupea</taxon>
    </lineage>
</organism>
<proteinExistence type="predicted"/>
<sequence>MCVQILLKTEPIASVVCTRYELEGAPIVRNFRFVEVKLLYTDSLVHGLINSNMVKKKRVRLIAEMARKIRAYRELKNRPTESQRYALDYETMTRPFTGKTLPVLAWEDVRRESRLFTLLASMRMFGVGRIFTRKSWLEEHIEPCYWKITKVKVDYTAEDMDHGKAWGVMTFKGKQEDKEREVENAMHHDWRLLPKHEEADFTRFEPVPEPPIRYVIYPPLLRAMILAQKGLSTTEEPMLPLRRDILLSKEYFRNQDQERQRQRQAGEGTPV</sequence>
<dbReference type="KEGG" id="char:105890764"/>
<dbReference type="RefSeq" id="XP_012672290.2">
    <property type="nucleotide sequence ID" value="XM_012816836.3"/>
</dbReference>
<dbReference type="GO" id="GO:0003735">
    <property type="term" value="F:structural constituent of ribosome"/>
    <property type="evidence" value="ECO:0007669"/>
    <property type="project" value="InterPro"/>
</dbReference>
<dbReference type="Pfam" id="PF16053">
    <property type="entry name" value="MRP-S34"/>
    <property type="match status" value="1"/>
</dbReference>
<keyword evidence="2" id="KW-0689">Ribosomal protein</keyword>
<dbReference type="AlphaFoldDB" id="A0A6P3VHF2"/>
<dbReference type="GO" id="GO:0005739">
    <property type="term" value="C:mitochondrion"/>
    <property type="evidence" value="ECO:0007669"/>
    <property type="project" value="InterPro"/>
</dbReference>
<evidence type="ECO:0000313" key="1">
    <source>
        <dbReference type="Proteomes" id="UP000515152"/>
    </source>
</evidence>